<keyword evidence="3 8" id="KW-0812">Transmembrane</keyword>
<dbReference type="Proteomes" id="UP000612746">
    <property type="component" value="Unassembled WGS sequence"/>
</dbReference>
<feature type="transmembrane region" description="Helical" evidence="8">
    <location>
        <begin position="312"/>
        <end position="337"/>
    </location>
</feature>
<dbReference type="GO" id="GO:0033229">
    <property type="term" value="F:cysteine transmembrane transporter activity"/>
    <property type="evidence" value="ECO:0007669"/>
    <property type="project" value="TreeGrafter"/>
</dbReference>
<feature type="transmembrane region" description="Helical" evidence="8">
    <location>
        <begin position="409"/>
        <end position="428"/>
    </location>
</feature>
<dbReference type="SUPFAM" id="SSF103473">
    <property type="entry name" value="MFS general substrate transporter"/>
    <property type="match status" value="1"/>
</dbReference>
<dbReference type="InterPro" id="IPR020846">
    <property type="entry name" value="MFS_dom"/>
</dbReference>
<sequence>MPLLFSMDTSLKDDTHSSHSQISEKKDVAYLEEVQSGGGQIHNDRIDPEVAKYASAKAIYIDQDTNKRLKRMIDKRVLLVMCVTYFLQSLDKATLSFSAIMGIQKDTGLVGQQYAWLSTCIYIGILFVEYPMNYIIQRVPIGKFLGFCIFCWAAVLCFHALCKNFVSLLVVRTLLGIFESACQPSFLVLSSMWYTKAENAMIITVSFSTIMLWFMMNGLQQIFGGLLAYAFTNITSGPLKSWQWLFLAYGIISVAWAVFVIWYLPDSPMRAKCFSEDDKKLMVERVRSNQTGLQNKKFRMDQAIEAFKDPQIYCYGLFQLFTTLPQSSIGAFANIIINGLGFSVLNTQLLAMVLGALIMGFPLSSAYLVRKYNQTIWTMIGFLIPSMIGTIVLMTVANTSASTRAGLLVAYYVILSFWGASTLTLTLLSKNVGGQTKKSIAVAINFFCWAAGNAIGPQVMQSKDAPRYFTGFAVHMGCYVCAIITLVFLRFHFVRQNKKKQAFLDSRENEVDKDLVHSFDDLTDRQNPNFMYIY</sequence>
<feature type="transmembrane region" description="Helical" evidence="8">
    <location>
        <begin position="376"/>
        <end position="397"/>
    </location>
</feature>
<evidence type="ECO:0000313" key="11">
    <source>
        <dbReference type="Proteomes" id="UP000612746"/>
    </source>
</evidence>
<feature type="transmembrane region" description="Helical" evidence="8">
    <location>
        <begin position="244"/>
        <end position="264"/>
    </location>
</feature>
<dbReference type="OrthoDB" id="6730379at2759"/>
<dbReference type="GO" id="GO:0016020">
    <property type="term" value="C:membrane"/>
    <property type="evidence" value="ECO:0007669"/>
    <property type="project" value="UniProtKB-SubCell"/>
</dbReference>
<evidence type="ECO:0000313" key="10">
    <source>
        <dbReference type="EMBL" id="KAG2188139.1"/>
    </source>
</evidence>
<dbReference type="PANTHER" id="PTHR43791:SF63">
    <property type="entry name" value="HIGH AFFINITY CYSTEINE TRANSPORTER"/>
    <property type="match status" value="1"/>
</dbReference>
<dbReference type="InterPro" id="IPR036259">
    <property type="entry name" value="MFS_trans_sf"/>
</dbReference>
<reference evidence="10" key="1">
    <citation type="submission" date="2020-12" db="EMBL/GenBank/DDBJ databases">
        <title>Metabolic potential, ecology and presence of endohyphal bacteria is reflected in genomic diversity of Mucoromycotina.</title>
        <authorList>
            <person name="Muszewska A."/>
            <person name="Okrasinska A."/>
            <person name="Steczkiewicz K."/>
            <person name="Drgas O."/>
            <person name="Orlowska M."/>
            <person name="Perlinska-Lenart U."/>
            <person name="Aleksandrzak-Piekarczyk T."/>
            <person name="Szatraj K."/>
            <person name="Zielenkiewicz U."/>
            <person name="Pilsyk S."/>
            <person name="Malc E."/>
            <person name="Mieczkowski P."/>
            <person name="Kruszewska J.S."/>
            <person name="Biernat P."/>
            <person name="Pawlowska J."/>
        </authorList>
    </citation>
    <scope>NUCLEOTIDE SEQUENCE</scope>
    <source>
        <strain evidence="10">WA0000051536</strain>
    </source>
</reference>
<feature type="transmembrane region" description="Helical" evidence="8">
    <location>
        <begin position="167"/>
        <end position="189"/>
    </location>
</feature>
<comment type="subcellular location">
    <subcellularLocation>
        <location evidence="1">Membrane</location>
        <topology evidence="1">Multi-pass membrane protein</topology>
    </subcellularLocation>
</comment>
<evidence type="ECO:0000256" key="7">
    <source>
        <dbReference type="SAM" id="MobiDB-lite"/>
    </source>
</evidence>
<feature type="compositionally biased region" description="Basic and acidic residues" evidence="7">
    <location>
        <begin position="10"/>
        <end position="23"/>
    </location>
</feature>
<feature type="transmembrane region" description="Helical" evidence="8">
    <location>
        <begin position="144"/>
        <end position="161"/>
    </location>
</feature>
<dbReference type="FunFam" id="1.20.1250.20:FF:000064">
    <property type="entry name" value="MFS allantoate transporter"/>
    <property type="match status" value="1"/>
</dbReference>
<evidence type="ECO:0000256" key="4">
    <source>
        <dbReference type="ARBA" id="ARBA00022989"/>
    </source>
</evidence>
<feature type="transmembrane region" description="Helical" evidence="8">
    <location>
        <begin position="349"/>
        <end position="369"/>
    </location>
</feature>
<accession>A0A8H7URC8</accession>
<evidence type="ECO:0000256" key="5">
    <source>
        <dbReference type="ARBA" id="ARBA00023136"/>
    </source>
</evidence>
<keyword evidence="11" id="KW-1185">Reference proteome</keyword>
<dbReference type="InterPro" id="IPR011701">
    <property type="entry name" value="MFS"/>
</dbReference>
<gene>
    <name evidence="10" type="ORF">INT44_000890</name>
</gene>
<feature type="transmembrane region" description="Helical" evidence="8">
    <location>
        <begin position="113"/>
        <end position="132"/>
    </location>
</feature>
<proteinExistence type="inferred from homology"/>
<dbReference type="EMBL" id="JAEPRA010000002">
    <property type="protein sequence ID" value="KAG2188139.1"/>
    <property type="molecule type" value="Genomic_DNA"/>
</dbReference>
<feature type="transmembrane region" description="Helical" evidence="8">
    <location>
        <begin position="210"/>
        <end position="232"/>
    </location>
</feature>
<comment type="similarity">
    <text evidence="6">Belongs to the major facilitator superfamily. Allantoate permease family.</text>
</comment>
<dbReference type="AlphaFoldDB" id="A0A8H7URC8"/>
<keyword evidence="5 8" id="KW-0472">Membrane</keyword>
<evidence type="ECO:0000256" key="1">
    <source>
        <dbReference type="ARBA" id="ARBA00004141"/>
    </source>
</evidence>
<organism evidence="10 11">
    <name type="scientific">Umbelopsis vinacea</name>
    <dbReference type="NCBI Taxonomy" id="44442"/>
    <lineage>
        <taxon>Eukaryota</taxon>
        <taxon>Fungi</taxon>
        <taxon>Fungi incertae sedis</taxon>
        <taxon>Mucoromycota</taxon>
        <taxon>Mucoromycotina</taxon>
        <taxon>Umbelopsidomycetes</taxon>
        <taxon>Umbelopsidales</taxon>
        <taxon>Umbelopsidaceae</taxon>
        <taxon>Umbelopsis</taxon>
    </lineage>
</organism>
<dbReference type="PROSITE" id="PS50850">
    <property type="entry name" value="MFS"/>
    <property type="match status" value="1"/>
</dbReference>
<feature type="transmembrane region" description="Helical" evidence="8">
    <location>
        <begin position="77"/>
        <end position="101"/>
    </location>
</feature>
<evidence type="ECO:0000259" key="9">
    <source>
        <dbReference type="PROSITE" id="PS50850"/>
    </source>
</evidence>
<keyword evidence="2" id="KW-0813">Transport</keyword>
<dbReference type="Pfam" id="PF07690">
    <property type="entry name" value="MFS_1"/>
    <property type="match status" value="1"/>
</dbReference>
<keyword evidence="4 8" id="KW-1133">Transmembrane helix</keyword>
<evidence type="ECO:0000256" key="8">
    <source>
        <dbReference type="SAM" id="Phobius"/>
    </source>
</evidence>
<evidence type="ECO:0000256" key="6">
    <source>
        <dbReference type="ARBA" id="ARBA00037968"/>
    </source>
</evidence>
<comment type="caution">
    <text evidence="10">The sequence shown here is derived from an EMBL/GenBank/DDBJ whole genome shotgun (WGS) entry which is preliminary data.</text>
</comment>
<feature type="domain" description="Major facilitator superfamily (MFS) profile" evidence="9">
    <location>
        <begin position="77"/>
        <end position="500"/>
    </location>
</feature>
<feature type="transmembrane region" description="Helical" evidence="8">
    <location>
        <begin position="440"/>
        <end position="460"/>
    </location>
</feature>
<evidence type="ECO:0000256" key="2">
    <source>
        <dbReference type="ARBA" id="ARBA00022448"/>
    </source>
</evidence>
<protein>
    <recommendedName>
        <fullName evidence="9">Major facilitator superfamily (MFS) profile domain-containing protein</fullName>
    </recommendedName>
</protein>
<evidence type="ECO:0000256" key="3">
    <source>
        <dbReference type="ARBA" id="ARBA00022692"/>
    </source>
</evidence>
<name>A0A8H7URC8_9FUNG</name>
<feature type="transmembrane region" description="Helical" evidence="8">
    <location>
        <begin position="472"/>
        <end position="491"/>
    </location>
</feature>
<feature type="region of interest" description="Disordered" evidence="7">
    <location>
        <begin position="1"/>
        <end position="23"/>
    </location>
</feature>
<dbReference type="Gene3D" id="1.20.1250.20">
    <property type="entry name" value="MFS general substrate transporter like domains"/>
    <property type="match status" value="2"/>
</dbReference>
<dbReference type="PANTHER" id="PTHR43791">
    <property type="entry name" value="PERMEASE-RELATED"/>
    <property type="match status" value="1"/>
</dbReference>